<feature type="transmembrane region" description="Helical" evidence="6">
    <location>
        <begin position="343"/>
        <end position="364"/>
    </location>
</feature>
<feature type="transmembrane region" description="Helical" evidence="6">
    <location>
        <begin position="236"/>
        <end position="256"/>
    </location>
</feature>
<dbReference type="OrthoDB" id="2126698at2759"/>
<dbReference type="CDD" id="cd13132">
    <property type="entry name" value="MATE_eukaryotic"/>
    <property type="match status" value="1"/>
</dbReference>
<evidence type="ECO:0000256" key="4">
    <source>
        <dbReference type="ARBA" id="ARBA00022989"/>
    </source>
</evidence>
<evidence type="ECO:0000313" key="8">
    <source>
        <dbReference type="Proteomes" id="UP000770717"/>
    </source>
</evidence>
<evidence type="ECO:0000256" key="6">
    <source>
        <dbReference type="SAM" id="Phobius"/>
    </source>
</evidence>
<comment type="caution">
    <text evidence="7">The sequence shown here is derived from an EMBL/GenBank/DDBJ whole genome shotgun (WGS) entry which is preliminary data.</text>
</comment>
<name>A0A8J6E783_ELECQ</name>
<proteinExistence type="inferred from homology"/>
<dbReference type="InterPro" id="IPR002528">
    <property type="entry name" value="MATE_fam"/>
</dbReference>
<keyword evidence="4 6" id="KW-1133">Transmembrane helix</keyword>
<dbReference type="Pfam" id="PF01554">
    <property type="entry name" value="MatE"/>
    <property type="match status" value="2"/>
</dbReference>
<feature type="non-terminal residue" evidence="7">
    <location>
        <position position="365"/>
    </location>
</feature>
<reference evidence="7" key="1">
    <citation type="thesis" date="2020" institute="ProQuest LLC" country="789 East Eisenhower Parkway, Ann Arbor, MI, USA">
        <title>Comparative Genomics and Chromosome Evolution.</title>
        <authorList>
            <person name="Mudd A.B."/>
        </authorList>
    </citation>
    <scope>NUCLEOTIDE SEQUENCE</scope>
    <source>
        <strain evidence="7">HN-11 Male</strain>
        <tissue evidence="7">Kidney and liver</tissue>
    </source>
</reference>
<feature type="transmembrane region" description="Helical" evidence="6">
    <location>
        <begin position="197"/>
        <end position="224"/>
    </location>
</feature>
<dbReference type="AlphaFoldDB" id="A0A8J6E783"/>
<feature type="transmembrane region" description="Helical" evidence="6">
    <location>
        <begin position="130"/>
        <end position="153"/>
    </location>
</feature>
<evidence type="ECO:0000256" key="1">
    <source>
        <dbReference type="ARBA" id="ARBA00004141"/>
    </source>
</evidence>
<dbReference type="PANTHER" id="PTHR11206">
    <property type="entry name" value="MULTIDRUG RESISTANCE PROTEIN"/>
    <property type="match status" value="1"/>
</dbReference>
<evidence type="ECO:0000256" key="2">
    <source>
        <dbReference type="ARBA" id="ARBA00010199"/>
    </source>
</evidence>
<keyword evidence="5 6" id="KW-0472">Membrane</keyword>
<keyword evidence="8" id="KW-1185">Reference proteome</keyword>
<evidence type="ECO:0000313" key="7">
    <source>
        <dbReference type="EMBL" id="KAG9465730.1"/>
    </source>
</evidence>
<evidence type="ECO:0000256" key="3">
    <source>
        <dbReference type="ARBA" id="ARBA00022692"/>
    </source>
</evidence>
<keyword evidence="3 6" id="KW-0812">Transmembrane</keyword>
<dbReference type="EMBL" id="WNTK01002748">
    <property type="protein sequence ID" value="KAG9465730.1"/>
    <property type="molecule type" value="Genomic_DNA"/>
</dbReference>
<feature type="transmembrane region" description="Helical" evidence="6">
    <location>
        <begin position="65"/>
        <end position="86"/>
    </location>
</feature>
<accession>A0A8J6E783</accession>
<feature type="transmembrane region" description="Helical" evidence="6">
    <location>
        <begin position="290"/>
        <end position="308"/>
    </location>
</feature>
<evidence type="ECO:0008006" key="9">
    <source>
        <dbReference type="Google" id="ProtNLM"/>
    </source>
</evidence>
<organism evidence="7 8">
    <name type="scientific">Eleutherodactylus coqui</name>
    <name type="common">Puerto Rican coqui</name>
    <dbReference type="NCBI Taxonomy" id="57060"/>
    <lineage>
        <taxon>Eukaryota</taxon>
        <taxon>Metazoa</taxon>
        <taxon>Chordata</taxon>
        <taxon>Craniata</taxon>
        <taxon>Vertebrata</taxon>
        <taxon>Euteleostomi</taxon>
        <taxon>Amphibia</taxon>
        <taxon>Batrachia</taxon>
        <taxon>Anura</taxon>
        <taxon>Neobatrachia</taxon>
        <taxon>Hyloidea</taxon>
        <taxon>Eleutherodactylidae</taxon>
        <taxon>Eleutherodactylinae</taxon>
        <taxon>Eleutherodactylus</taxon>
        <taxon>Eleutherodactylus</taxon>
    </lineage>
</organism>
<dbReference type="Proteomes" id="UP000770717">
    <property type="component" value="Unassembled WGS sequence"/>
</dbReference>
<dbReference type="GO" id="GO:0042910">
    <property type="term" value="F:xenobiotic transmembrane transporter activity"/>
    <property type="evidence" value="ECO:0007669"/>
    <property type="project" value="InterPro"/>
</dbReference>
<comment type="subcellular location">
    <subcellularLocation>
        <location evidence="1">Membrane</location>
        <topology evidence="1">Multi-pass membrane protein</topology>
    </subcellularLocation>
</comment>
<protein>
    <recommendedName>
        <fullName evidence="9">Solute carrier family 47 member 3</fullName>
    </recommendedName>
</protein>
<gene>
    <name evidence="7" type="ORF">GDO78_017834</name>
</gene>
<dbReference type="GO" id="GO:0016020">
    <property type="term" value="C:membrane"/>
    <property type="evidence" value="ECO:0007669"/>
    <property type="project" value="UniProtKB-SubCell"/>
</dbReference>
<dbReference type="InterPro" id="IPR045069">
    <property type="entry name" value="MATE_euk"/>
</dbReference>
<dbReference type="GO" id="GO:0015297">
    <property type="term" value="F:antiporter activity"/>
    <property type="evidence" value="ECO:0007669"/>
    <property type="project" value="InterPro"/>
</dbReference>
<evidence type="ECO:0000256" key="5">
    <source>
        <dbReference type="ARBA" id="ARBA00023136"/>
    </source>
</evidence>
<feature type="transmembrane region" description="Helical" evidence="6">
    <location>
        <begin position="107"/>
        <end position="124"/>
    </location>
</feature>
<dbReference type="GO" id="GO:1990961">
    <property type="term" value="P:xenobiotic detoxification by transmembrane export across the plasma membrane"/>
    <property type="evidence" value="ECO:0007669"/>
    <property type="project" value="InterPro"/>
</dbReference>
<comment type="similarity">
    <text evidence="2">Belongs to the multi antimicrobial extrusion (MATE) (TC 2.A.66.1) family.</text>
</comment>
<sequence>MVFLLVFVSSIFCGHLGKIELDSVTLAVAVVNVTGVSVGFGMTAACDTLMSQTYGSNNLKRVGTILQRGVLLLLLCCFPCWALFINTEQILLLCKQHPDVPRSTQKYVMIFLLALPAVYLMQLQSNYLQIQVFTGILVNVINAVVNAILMYGLKMGVEEWAMAVSLFVYIIVKKLHVQTWGGWSKDCLQEWGPFMSLAIPSMLMLCIDWWSFEIGGVLAGLISVVELGGQTAMMELVMVSIMFPFSLNSAACVRVGNALGAGKAEQAKKSSKVVLCLGGKELLAFQHLKLKSSFLLIILFITLYYCMIKLMKMQIKKIVLQISSGGVVSGLGRQKIGAITNFIGYYFIGLPVGISLMFLGKLGII</sequence>